<dbReference type="OMA" id="AMEDSFI"/>
<dbReference type="GO" id="GO:0000407">
    <property type="term" value="C:phagophore assembly site"/>
    <property type="evidence" value="ECO:0007669"/>
    <property type="project" value="TreeGrafter"/>
</dbReference>
<dbReference type="PANTHER" id="PTHR12768">
    <property type="entry name" value="BECLIN 1"/>
    <property type="match status" value="1"/>
</dbReference>
<dbReference type="InParanoid" id="A0A200QCM1"/>
<name>A0A200QCM1_MACCD</name>
<dbReference type="STRING" id="56857.A0A200QCM1"/>
<dbReference type="GO" id="GO:0000423">
    <property type="term" value="P:mitophagy"/>
    <property type="evidence" value="ECO:0007669"/>
    <property type="project" value="TreeGrafter"/>
</dbReference>
<evidence type="ECO:0000313" key="3">
    <source>
        <dbReference type="EMBL" id="OVA08209.1"/>
    </source>
</evidence>
<sequence>MKDDISDKGRSFPVDPNIPRWVCQNFRNTLCIVGVDSYAEKALMFMEQAASWLRPEWIIRSLCFQRKKSPAQGIPPHPRGGPTHFDTSTRGKAMEDSFIVLPPTAAYMYKSESTSNGGTHLPSSGGSPNGPLQPNNYGFHSKRHFDSAIDSYQCEVEQPLCLECMRGLSNKLDKEVEDVNKDIKAYEACLQRLEGETRDVMSEADFLRKKLKVHILF</sequence>
<dbReference type="GO" id="GO:0030674">
    <property type="term" value="F:protein-macromolecule adaptor activity"/>
    <property type="evidence" value="ECO:0007669"/>
    <property type="project" value="TreeGrafter"/>
</dbReference>
<dbReference type="InterPro" id="IPR007243">
    <property type="entry name" value="Atg6/Beclin"/>
</dbReference>
<dbReference type="GO" id="GO:0034271">
    <property type="term" value="C:phosphatidylinositol 3-kinase complex, class III, type I"/>
    <property type="evidence" value="ECO:0007669"/>
    <property type="project" value="TreeGrafter"/>
</dbReference>
<proteinExistence type="predicted"/>
<reference evidence="3 4" key="1">
    <citation type="journal article" date="2017" name="Mol. Plant">
        <title>The Genome of Medicinal Plant Macleaya cordata Provides New Insights into Benzylisoquinoline Alkaloids Metabolism.</title>
        <authorList>
            <person name="Liu X."/>
            <person name="Liu Y."/>
            <person name="Huang P."/>
            <person name="Ma Y."/>
            <person name="Qing Z."/>
            <person name="Tang Q."/>
            <person name="Cao H."/>
            <person name="Cheng P."/>
            <person name="Zheng Y."/>
            <person name="Yuan Z."/>
            <person name="Zhou Y."/>
            <person name="Liu J."/>
            <person name="Tang Z."/>
            <person name="Zhuo Y."/>
            <person name="Zhang Y."/>
            <person name="Yu L."/>
            <person name="Huang J."/>
            <person name="Yang P."/>
            <person name="Peng Q."/>
            <person name="Zhang J."/>
            <person name="Jiang W."/>
            <person name="Zhang Z."/>
            <person name="Lin K."/>
            <person name="Ro D.K."/>
            <person name="Chen X."/>
            <person name="Xiong X."/>
            <person name="Shang Y."/>
            <person name="Huang S."/>
            <person name="Zeng J."/>
        </authorList>
    </citation>
    <scope>NUCLEOTIDE SEQUENCE [LARGE SCALE GENOMIC DNA]</scope>
    <source>
        <strain evidence="4">cv. BLH2017</strain>
        <tissue evidence="3">Root</tissue>
    </source>
</reference>
<dbReference type="EMBL" id="MVGT01002338">
    <property type="protein sequence ID" value="OVA08209.1"/>
    <property type="molecule type" value="Genomic_DNA"/>
</dbReference>
<dbReference type="GO" id="GO:0045324">
    <property type="term" value="P:late endosome to vacuole transport"/>
    <property type="evidence" value="ECO:0007669"/>
    <property type="project" value="TreeGrafter"/>
</dbReference>
<evidence type="ECO:0000256" key="1">
    <source>
        <dbReference type="SAM" id="Coils"/>
    </source>
</evidence>
<evidence type="ECO:0000256" key="2">
    <source>
        <dbReference type="SAM" id="MobiDB-lite"/>
    </source>
</evidence>
<keyword evidence="1" id="KW-0175">Coiled coil</keyword>
<gene>
    <name evidence="3" type="ORF">BVC80_1101g6</name>
</gene>
<dbReference type="OrthoDB" id="20368at2759"/>
<organism evidence="3 4">
    <name type="scientific">Macleaya cordata</name>
    <name type="common">Five-seeded plume-poppy</name>
    <name type="synonym">Bocconia cordata</name>
    <dbReference type="NCBI Taxonomy" id="56857"/>
    <lineage>
        <taxon>Eukaryota</taxon>
        <taxon>Viridiplantae</taxon>
        <taxon>Streptophyta</taxon>
        <taxon>Embryophyta</taxon>
        <taxon>Tracheophyta</taxon>
        <taxon>Spermatophyta</taxon>
        <taxon>Magnoliopsida</taxon>
        <taxon>Ranunculales</taxon>
        <taxon>Papaveraceae</taxon>
        <taxon>Papaveroideae</taxon>
        <taxon>Macleaya</taxon>
    </lineage>
</organism>
<keyword evidence="4" id="KW-1185">Reference proteome</keyword>
<feature type="region of interest" description="Disordered" evidence="2">
    <location>
        <begin position="112"/>
        <end position="137"/>
    </location>
</feature>
<dbReference type="Proteomes" id="UP000195402">
    <property type="component" value="Unassembled WGS sequence"/>
</dbReference>
<dbReference type="GO" id="GO:0000045">
    <property type="term" value="P:autophagosome assembly"/>
    <property type="evidence" value="ECO:0007669"/>
    <property type="project" value="TreeGrafter"/>
</dbReference>
<evidence type="ECO:0000313" key="4">
    <source>
        <dbReference type="Proteomes" id="UP000195402"/>
    </source>
</evidence>
<feature type="coiled-coil region" evidence="1">
    <location>
        <begin position="176"/>
        <end position="210"/>
    </location>
</feature>
<dbReference type="AlphaFoldDB" id="A0A200QCM1"/>
<comment type="caution">
    <text evidence="3">The sequence shown here is derived from an EMBL/GenBank/DDBJ whole genome shotgun (WGS) entry which is preliminary data.</text>
</comment>
<dbReference type="GO" id="GO:0006995">
    <property type="term" value="P:cellular response to nitrogen starvation"/>
    <property type="evidence" value="ECO:0007669"/>
    <property type="project" value="TreeGrafter"/>
</dbReference>
<dbReference type="GO" id="GO:0034272">
    <property type="term" value="C:phosphatidylinositol 3-kinase complex, class III, type II"/>
    <property type="evidence" value="ECO:0007669"/>
    <property type="project" value="TreeGrafter"/>
</dbReference>
<dbReference type="PANTHER" id="PTHR12768:SF4">
    <property type="entry name" value="BECLIN-1"/>
    <property type="match status" value="1"/>
</dbReference>
<protein>
    <submittedName>
        <fullName evidence="3">Beclin family</fullName>
    </submittedName>
</protein>
<dbReference type="GO" id="GO:0043548">
    <property type="term" value="F:phosphatidylinositol 3-kinase binding"/>
    <property type="evidence" value="ECO:0007669"/>
    <property type="project" value="TreeGrafter"/>
</dbReference>
<accession>A0A200QCM1</accession>